<comment type="caution">
    <text evidence="2">The sequence shown here is derived from an EMBL/GenBank/DDBJ whole genome shotgun (WGS) entry which is preliminary data.</text>
</comment>
<reference evidence="2" key="1">
    <citation type="submission" date="2023-06" db="EMBL/GenBank/DDBJ databases">
        <title>Genome-scale phylogeny and comparative genomics of the fungal order Sordariales.</title>
        <authorList>
            <consortium name="Lawrence Berkeley National Laboratory"/>
            <person name="Hensen N."/>
            <person name="Bonometti L."/>
            <person name="Westerberg I."/>
            <person name="Brannstrom I.O."/>
            <person name="Guillou S."/>
            <person name="Cros-Aarteil S."/>
            <person name="Calhoun S."/>
            <person name="Haridas S."/>
            <person name="Kuo A."/>
            <person name="Mondo S."/>
            <person name="Pangilinan J."/>
            <person name="Riley R."/>
            <person name="Labutti K."/>
            <person name="Andreopoulos B."/>
            <person name="Lipzen A."/>
            <person name="Chen C."/>
            <person name="Yanf M."/>
            <person name="Daum C."/>
            <person name="Ng V."/>
            <person name="Clum A."/>
            <person name="Steindorff A."/>
            <person name="Ohm R."/>
            <person name="Martin F."/>
            <person name="Silar P."/>
            <person name="Natvig D."/>
            <person name="Lalanne C."/>
            <person name="Gautier V."/>
            <person name="Ament-Velasquez S.L."/>
            <person name="Kruys A."/>
            <person name="Hutchinson M.I."/>
            <person name="Powell A.J."/>
            <person name="Barry K."/>
            <person name="Miller A.N."/>
            <person name="Grigoriev I.V."/>
            <person name="Debuchy R."/>
            <person name="Gladieux P."/>
            <person name="Thoren M.H."/>
            <person name="Johannesson H."/>
        </authorList>
    </citation>
    <scope>NUCLEOTIDE SEQUENCE</scope>
    <source>
        <strain evidence="2">SMH2532-1</strain>
    </source>
</reference>
<accession>A0AA39YPB3</accession>
<dbReference type="AlphaFoldDB" id="A0AA39YPB3"/>
<sequence>MAYNRDADGYAVPPTPGPSDGSVAPSDAGSSRSSRALVEDLYHRDQNLAANGIYMRHRDEPFPEHIASVVDTARKKRDSPGPSPDDVYRDRALGALEMRGHSD</sequence>
<proteinExistence type="predicted"/>
<evidence type="ECO:0000313" key="2">
    <source>
        <dbReference type="EMBL" id="KAK0655272.1"/>
    </source>
</evidence>
<feature type="region of interest" description="Disordered" evidence="1">
    <location>
        <begin position="1"/>
        <end position="35"/>
    </location>
</feature>
<protein>
    <submittedName>
        <fullName evidence="2">Uncharacterized protein</fullName>
    </submittedName>
</protein>
<evidence type="ECO:0000313" key="3">
    <source>
        <dbReference type="Proteomes" id="UP001174936"/>
    </source>
</evidence>
<dbReference type="Proteomes" id="UP001174936">
    <property type="component" value="Unassembled WGS sequence"/>
</dbReference>
<dbReference type="EMBL" id="JAULSV010000001">
    <property type="protein sequence ID" value="KAK0655272.1"/>
    <property type="molecule type" value="Genomic_DNA"/>
</dbReference>
<organism evidence="2 3">
    <name type="scientific">Cercophora newfieldiana</name>
    <dbReference type="NCBI Taxonomy" id="92897"/>
    <lineage>
        <taxon>Eukaryota</taxon>
        <taxon>Fungi</taxon>
        <taxon>Dikarya</taxon>
        <taxon>Ascomycota</taxon>
        <taxon>Pezizomycotina</taxon>
        <taxon>Sordariomycetes</taxon>
        <taxon>Sordariomycetidae</taxon>
        <taxon>Sordariales</taxon>
        <taxon>Lasiosphaeriaceae</taxon>
        <taxon>Cercophora</taxon>
    </lineage>
</organism>
<name>A0AA39YPB3_9PEZI</name>
<gene>
    <name evidence="2" type="ORF">B0T16DRAFT_8514</name>
</gene>
<feature type="region of interest" description="Disordered" evidence="1">
    <location>
        <begin position="71"/>
        <end position="90"/>
    </location>
</feature>
<keyword evidence="3" id="KW-1185">Reference proteome</keyword>
<evidence type="ECO:0000256" key="1">
    <source>
        <dbReference type="SAM" id="MobiDB-lite"/>
    </source>
</evidence>